<proteinExistence type="predicted"/>
<protein>
    <recommendedName>
        <fullName evidence="1">Tc1-like transposase DDE domain-containing protein</fullName>
    </recommendedName>
</protein>
<evidence type="ECO:0000313" key="3">
    <source>
        <dbReference type="Proteomes" id="UP000054107"/>
    </source>
</evidence>
<name>A0A0B7N3K7_9FUNG</name>
<dbReference type="GO" id="GO:0003676">
    <property type="term" value="F:nucleic acid binding"/>
    <property type="evidence" value="ECO:0007669"/>
    <property type="project" value="InterPro"/>
</dbReference>
<sequence length="247" mass="27806">MDCTQTLGMLREKLQDNFSELQEKGVSIRGYGVEERRNCPDTINARKEYINKLLEKGITYKTNCIFVDEAGFNANLIRSVGYSKKGSQSVVTTQSKRALNVSILAGISYHGIEGVSVKKIKGGTTGVIFKEFVRGIMKKLDEINAGPHFFVMDNATIHRAPVVKELFKNSQHQMCLLPPYSPFLNPIEECFSKLKTLVRRNPGMKGVDVLIQHIKDSTDEISTENCRGWVGHSMNFFSACTEKQEIY</sequence>
<evidence type="ECO:0000313" key="2">
    <source>
        <dbReference type="EMBL" id="CEP10018.1"/>
    </source>
</evidence>
<dbReference type="STRING" id="35722.A0A0B7N3K7"/>
<dbReference type="PANTHER" id="PTHR46564">
    <property type="entry name" value="TRANSPOSASE"/>
    <property type="match status" value="1"/>
</dbReference>
<feature type="domain" description="Tc1-like transposase DDE" evidence="1">
    <location>
        <begin position="65"/>
        <end position="202"/>
    </location>
</feature>
<accession>A0A0B7N3K7</accession>
<organism evidence="2 3">
    <name type="scientific">Parasitella parasitica</name>
    <dbReference type="NCBI Taxonomy" id="35722"/>
    <lineage>
        <taxon>Eukaryota</taxon>
        <taxon>Fungi</taxon>
        <taxon>Fungi incertae sedis</taxon>
        <taxon>Mucoromycota</taxon>
        <taxon>Mucoromycotina</taxon>
        <taxon>Mucoromycetes</taxon>
        <taxon>Mucorales</taxon>
        <taxon>Mucorineae</taxon>
        <taxon>Mucoraceae</taxon>
        <taxon>Parasitella</taxon>
    </lineage>
</organism>
<reference evidence="2 3" key="1">
    <citation type="submission" date="2014-09" db="EMBL/GenBank/DDBJ databases">
        <authorList>
            <person name="Ellenberger Sabrina"/>
        </authorList>
    </citation>
    <scope>NUCLEOTIDE SEQUENCE [LARGE SCALE GENOMIC DNA]</scope>
    <source>
        <strain evidence="2 3">CBS 412.66</strain>
    </source>
</reference>
<dbReference type="PANTHER" id="PTHR46564:SF1">
    <property type="entry name" value="TRANSPOSASE"/>
    <property type="match status" value="1"/>
</dbReference>
<dbReference type="EMBL" id="LN723087">
    <property type="protein sequence ID" value="CEP10018.1"/>
    <property type="molecule type" value="Genomic_DNA"/>
</dbReference>
<dbReference type="Proteomes" id="UP000054107">
    <property type="component" value="Unassembled WGS sequence"/>
</dbReference>
<dbReference type="OrthoDB" id="2428500at2759"/>
<dbReference type="InterPro" id="IPR038717">
    <property type="entry name" value="Tc1-like_DDE_dom"/>
</dbReference>
<dbReference type="InterPro" id="IPR036397">
    <property type="entry name" value="RNaseH_sf"/>
</dbReference>
<dbReference type="Gene3D" id="3.30.420.10">
    <property type="entry name" value="Ribonuclease H-like superfamily/Ribonuclease H"/>
    <property type="match status" value="1"/>
</dbReference>
<dbReference type="AlphaFoldDB" id="A0A0B7N3K7"/>
<gene>
    <name evidence="2" type="primary">PARPA_03635.1 scaffold 9253</name>
</gene>
<evidence type="ECO:0000259" key="1">
    <source>
        <dbReference type="Pfam" id="PF13358"/>
    </source>
</evidence>
<dbReference type="Pfam" id="PF13358">
    <property type="entry name" value="DDE_3"/>
    <property type="match status" value="1"/>
</dbReference>
<keyword evidence="3" id="KW-1185">Reference proteome</keyword>